<protein>
    <submittedName>
        <fullName evidence="1">Uncharacterized protein</fullName>
    </submittedName>
</protein>
<keyword evidence="2" id="KW-1185">Reference proteome</keyword>
<gene>
    <name evidence="1" type="ORF">PPRIM_AZ9-3.1.T1580079</name>
</gene>
<evidence type="ECO:0000313" key="2">
    <source>
        <dbReference type="Proteomes" id="UP000688137"/>
    </source>
</evidence>
<name>A0A8S1QFY1_PARPR</name>
<organism evidence="1 2">
    <name type="scientific">Paramecium primaurelia</name>
    <dbReference type="NCBI Taxonomy" id="5886"/>
    <lineage>
        <taxon>Eukaryota</taxon>
        <taxon>Sar</taxon>
        <taxon>Alveolata</taxon>
        <taxon>Ciliophora</taxon>
        <taxon>Intramacronucleata</taxon>
        <taxon>Oligohymenophorea</taxon>
        <taxon>Peniculida</taxon>
        <taxon>Parameciidae</taxon>
        <taxon>Paramecium</taxon>
    </lineage>
</organism>
<proteinExistence type="predicted"/>
<accession>A0A8S1QFY1</accession>
<evidence type="ECO:0000313" key="1">
    <source>
        <dbReference type="EMBL" id="CAD8114196.1"/>
    </source>
</evidence>
<reference evidence="1" key="1">
    <citation type="submission" date="2021-01" db="EMBL/GenBank/DDBJ databases">
        <authorList>
            <consortium name="Genoscope - CEA"/>
            <person name="William W."/>
        </authorList>
    </citation>
    <scope>NUCLEOTIDE SEQUENCE</scope>
</reference>
<dbReference type="AlphaFoldDB" id="A0A8S1QFY1"/>
<dbReference type="Proteomes" id="UP000688137">
    <property type="component" value="Unassembled WGS sequence"/>
</dbReference>
<comment type="caution">
    <text evidence="1">The sequence shown here is derived from an EMBL/GenBank/DDBJ whole genome shotgun (WGS) entry which is preliminary data.</text>
</comment>
<dbReference type="EMBL" id="CAJJDM010000163">
    <property type="protein sequence ID" value="CAD8114196.1"/>
    <property type="molecule type" value="Genomic_DNA"/>
</dbReference>
<sequence>MAITMFQQNENIFKIKIDEFNDLCQQNALTQSKHLVFEKMKLVFLQAEQKFKFMKLNLDHLQIFIKKTLHKFRKKLRDLQSNLDKIPLSNISSNSKKQPPSQIKGIQIVRNSGFSVIRS</sequence>